<accession>A0A9P4TGG7</accession>
<dbReference type="SUPFAM" id="SSF54631">
    <property type="entry name" value="CBS-domain pair"/>
    <property type="match status" value="2"/>
</dbReference>
<protein>
    <recommendedName>
        <fullName evidence="5">CBS domain-containing protein</fullName>
    </recommendedName>
</protein>
<dbReference type="Gene3D" id="3.10.580.10">
    <property type="entry name" value="CBS-domain"/>
    <property type="match status" value="2"/>
</dbReference>
<feature type="compositionally biased region" description="Basic and acidic residues" evidence="3">
    <location>
        <begin position="58"/>
        <end position="74"/>
    </location>
</feature>
<feature type="compositionally biased region" description="Basic and acidic residues" evidence="3">
    <location>
        <begin position="435"/>
        <end position="446"/>
    </location>
</feature>
<dbReference type="PANTHER" id="PTHR48108:SF26">
    <property type="entry name" value="CBS DOMAIN-CONTAINING PROTEIN DDB_G0289609"/>
    <property type="match status" value="1"/>
</dbReference>
<dbReference type="InterPro" id="IPR000644">
    <property type="entry name" value="CBS_dom"/>
</dbReference>
<dbReference type="PROSITE" id="PS51371">
    <property type="entry name" value="CBS"/>
    <property type="match status" value="4"/>
</dbReference>
<dbReference type="SMART" id="SM00116">
    <property type="entry name" value="CBS"/>
    <property type="match status" value="4"/>
</dbReference>
<dbReference type="CDD" id="cd17781">
    <property type="entry name" value="CBS_pair_MUG70_1"/>
    <property type="match status" value="1"/>
</dbReference>
<dbReference type="AlphaFoldDB" id="A0A9P4TGG7"/>
<dbReference type="Proteomes" id="UP000801428">
    <property type="component" value="Unassembled WGS sequence"/>
</dbReference>
<feature type="compositionally biased region" description="Polar residues" evidence="3">
    <location>
        <begin position="44"/>
        <end position="55"/>
    </location>
</feature>
<proteinExistence type="predicted"/>
<feature type="compositionally biased region" description="Polar residues" evidence="3">
    <location>
        <begin position="1"/>
        <end position="18"/>
    </location>
</feature>
<evidence type="ECO:0000313" key="7">
    <source>
        <dbReference type="Proteomes" id="UP000801428"/>
    </source>
</evidence>
<keyword evidence="1" id="KW-0677">Repeat</keyword>
<comment type="caution">
    <text evidence="6">The sequence shown here is derived from an EMBL/GenBank/DDBJ whole genome shotgun (WGS) entry which is preliminary data.</text>
</comment>
<feature type="region of interest" description="Disordered" evidence="3">
    <location>
        <begin position="413"/>
        <end position="471"/>
    </location>
</feature>
<evidence type="ECO:0000256" key="2">
    <source>
        <dbReference type="PROSITE-ProRule" id="PRU00703"/>
    </source>
</evidence>
<feature type="domain" description="CBS" evidence="5">
    <location>
        <begin position="266"/>
        <end position="323"/>
    </location>
</feature>
<feature type="region of interest" description="Disordered" evidence="3">
    <location>
        <begin position="576"/>
        <end position="633"/>
    </location>
</feature>
<dbReference type="InterPro" id="IPR000270">
    <property type="entry name" value="PB1_dom"/>
</dbReference>
<feature type="region of interest" description="Disordered" evidence="3">
    <location>
        <begin position="1"/>
        <end position="93"/>
    </location>
</feature>
<feature type="domain" description="CBS" evidence="5">
    <location>
        <begin position="96"/>
        <end position="154"/>
    </location>
</feature>
<feature type="transmembrane region" description="Helical" evidence="4">
    <location>
        <begin position="641"/>
        <end position="661"/>
    </location>
</feature>
<dbReference type="PANTHER" id="PTHR48108">
    <property type="entry name" value="CBS DOMAIN-CONTAINING PROTEIN CBSX2, CHLOROPLASTIC"/>
    <property type="match status" value="1"/>
</dbReference>
<dbReference type="CDD" id="cd06409">
    <property type="entry name" value="PB1_MUG70"/>
    <property type="match status" value="1"/>
</dbReference>
<evidence type="ECO:0000313" key="6">
    <source>
        <dbReference type="EMBL" id="KAF3004879.1"/>
    </source>
</evidence>
<evidence type="ECO:0000259" key="5">
    <source>
        <dbReference type="PROSITE" id="PS51371"/>
    </source>
</evidence>
<evidence type="ECO:0000256" key="1">
    <source>
        <dbReference type="ARBA" id="ARBA00022737"/>
    </source>
</evidence>
<keyword evidence="4" id="KW-1133">Transmembrane helix</keyword>
<dbReference type="Pfam" id="PF00564">
    <property type="entry name" value="PB1"/>
    <property type="match status" value="1"/>
</dbReference>
<dbReference type="Pfam" id="PF00571">
    <property type="entry name" value="CBS"/>
    <property type="match status" value="4"/>
</dbReference>
<evidence type="ECO:0000256" key="3">
    <source>
        <dbReference type="SAM" id="MobiDB-lite"/>
    </source>
</evidence>
<dbReference type="SUPFAM" id="SSF54277">
    <property type="entry name" value="CAD &amp; PB1 domains"/>
    <property type="match status" value="1"/>
</dbReference>
<keyword evidence="4" id="KW-0812">Transmembrane</keyword>
<organism evidence="6 7">
    <name type="scientific">Curvularia kusanoi</name>
    <name type="common">Cochliobolus kusanoi</name>
    <dbReference type="NCBI Taxonomy" id="90978"/>
    <lineage>
        <taxon>Eukaryota</taxon>
        <taxon>Fungi</taxon>
        <taxon>Dikarya</taxon>
        <taxon>Ascomycota</taxon>
        <taxon>Pezizomycotina</taxon>
        <taxon>Dothideomycetes</taxon>
        <taxon>Pleosporomycetidae</taxon>
        <taxon>Pleosporales</taxon>
        <taxon>Pleosporineae</taxon>
        <taxon>Pleosporaceae</taxon>
        <taxon>Curvularia</taxon>
    </lineage>
</organism>
<reference evidence="6" key="1">
    <citation type="submission" date="2019-04" db="EMBL/GenBank/DDBJ databases">
        <title>Sequencing of skin fungus with MAO and IRED activity.</title>
        <authorList>
            <person name="Marsaioli A.J."/>
            <person name="Bonatto J.M.C."/>
            <person name="Reis Junior O."/>
        </authorList>
    </citation>
    <scope>NUCLEOTIDE SEQUENCE</scope>
    <source>
        <strain evidence="6">30M1</strain>
    </source>
</reference>
<feature type="domain" description="CBS" evidence="5">
    <location>
        <begin position="332"/>
        <end position="389"/>
    </location>
</feature>
<keyword evidence="2" id="KW-0129">CBS domain</keyword>
<name>A0A9P4TGG7_CURKU</name>
<gene>
    <name evidence="6" type="ORF">E8E13_005982</name>
</gene>
<feature type="domain" description="CBS" evidence="5">
    <location>
        <begin position="163"/>
        <end position="219"/>
    </location>
</feature>
<dbReference type="InterPro" id="IPR046342">
    <property type="entry name" value="CBS_dom_sf"/>
</dbReference>
<keyword evidence="7" id="KW-1185">Reference proteome</keyword>
<dbReference type="InterPro" id="IPR051462">
    <property type="entry name" value="CBS_domain-containing"/>
</dbReference>
<dbReference type="SMART" id="SM00666">
    <property type="entry name" value="PB1"/>
    <property type="match status" value="1"/>
</dbReference>
<dbReference type="CDD" id="cd17782">
    <property type="entry name" value="CBS_pair_MUG70_2"/>
    <property type="match status" value="1"/>
</dbReference>
<dbReference type="EMBL" id="SWKU01000007">
    <property type="protein sequence ID" value="KAF3004879.1"/>
    <property type="molecule type" value="Genomic_DNA"/>
</dbReference>
<evidence type="ECO:0000256" key="4">
    <source>
        <dbReference type="SAM" id="Phobius"/>
    </source>
</evidence>
<sequence>MSHTGTMRGTPKNRNQPARAQFVDSPSGIPRPALETHASHVHTNDASSTLSASRAKQSKRDEAIRRKIETDLNKKKNPGGRVRPTRKAPPGTVLALKPSPALQIQASTTVAEAAQLMAAKREDCVLVTDEDDHVAGIFTAKDLAFRVVGTGKKAQNVTIAEIMTKNPLCAKTDTSATDALDLMVRKGFRHLPVMDENHDIAGILDITKCFYDAMEKLERAYSSSRKLYDALEGVQAEMGSSQPQQIIQYVEAIRQKMSGPTLESVLNGLPPTTVSVRTSVKEAAELMKENHTTAVLVQDQGSITGIFTSKDVVLRVIAAGLDPHTCSVVRVMTPHPDFAPMDMSIQAALRKMHDGHYLNLPVMSEAGEIVGMVDVLKLTYATLDQINNINTGDSEGPAWNKFWLSLDNDTESMMSGDGSSRMPGTPLDSRSMMSHNDRPGLMDRGDSVLPNDSASHHGASPPPSTVASAHPTTVENIPFPFKFKAPSGRVHRLQVTASAGIEEFVAHVAAKLGPEVDSIGGTPTFENGEISKAGFALSYLDNEGDTVSITTYDDLVEAISLSRHAHRDKVDLFVHDPEKPPMPAEVNPQPALTKPASPPESVLRERKQFFDEEEEEAPRPKRTQTAPAQAPEVIPGVPNDLLLPGAIGVLAVVIVVVFTIGRASGSSR</sequence>
<keyword evidence="4" id="KW-0472">Membrane</keyword>
<dbReference type="OrthoDB" id="418595at2759"/>
<feature type="compositionally biased region" description="Basic residues" evidence="3">
    <location>
        <begin position="75"/>
        <end position="86"/>
    </location>
</feature>